<reference evidence="2 3" key="1">
    <citation type="submission" date="2018-10" db="EMBL/GenBank/DDBJ databases">
        <title>Genomic Encyclopedia of Archaeal and Bacterial Type Strains, Phase II (KMG-II): from individual species to whole genera.</title>
        <authorList>
            <person name="Goeker M."/>
        </authorList>
    </citation>
    <scope>NUCLEOTIDE SEQUENCE [LARGE SCALE GENOMIC DNA]</scope>
    <source>
        <strain evidence="2 3">DSM 235</strain>
    </source>
</reference>
<comment type="caution">
    <text evidence="2">The sequence shown here is derived from an EMBL/GenBank/DDBJ whole genome shotgun (WGS) entry which is preliminary data.</text>
</comment>
<keyword evidence="3" id="KW-1185">Reference proteome</keyword>
<name>A0A495UNL9_9GAMM</name>
<dbReference type="AlphaFoldDB" id="A0A495UNL9"/>
<gene>
    <name evidence="2" type="ORF">BDD21_5370</name>
</gene>
<protein>
    <submittedName>
        <fullName evidence="2">Uncharacterized protein</fullName>
    </submittedName>
</protein>
<dbReference type="Proteomes" id="UP000274556">
    <property type="component" value="Unassembled WGS sequence"/>
</dbReference>
<keyword evidence="1" id="KW-0812">Transmembrane</keyword>
<feature type="transmembrane region" description="Helical" evidence="1">
    <location>
        <begin position="7"/>
        <end position="30"/>
    </location>
</feature>
<evidence type="ECO:0000256" key="1">
    <source>
        <dbReference type="SAM" id="Phobius"/>
    </source>
</evidence>
<sequence>MNPRLSYFFLIAFSVLLFWISLPFAIQFLSESDALAIAKVMAKAGPIGDAYGVLNSLFTGLALAALVYAILIQSAQLKKQEDNLDLYKMEVEKTLAHLEKEDDWNRLKIKMDVLPHLCQRVEVHLRGAFGDEQVPEGFWRSENQISRLSADVESKLNILTINIKTQEESIAKLKQKIKQIDPSIAELTTEELIAEFGAGRLVFRQEETSLGDEEERLIGMKKEKESLLVSQSAVDQLKIYDRDLEEAYQKASRV</sequence>
<dbReference type="EMBL" id="RBXL01000002">
    <property type="protein sequence ID" value="RKT37860.1"/>
    <property type="molecule type" value="Genomic_DNA"/>
</dbReference>
<feature type="transmembrane region" description="Helical" evidence="1">
    <location>
        <begin position="50"/>
        <end position="71"/>
    </location>
</feature>
<keyword evidence="1" id="KW-0472">Membrane</keyword>
<dbReference type="RefSeq" id="WP_120800160.1">
    <property type="nucleotide sequence ID" value="NZ_RBXL01000002.1"/>
</dbReference>
<proteinExistence type="predicted"/>
<evidence type="ECO:0000313" key="3">
    <source>
        <dbReference type="Proteomes" id="UP000274556"/>
    </source>
</evidence>
<organism evidence="2 3">
    <name type="scientific">Thiocapsa rosea</name>
    <dbReference type="NCBI Taxonomy" id="69360"/>
    <lineage>
        <taxon>Bacteria</taxon>
        <taxon>Pseudomonadati</taxon>
        <taxon>Pseudomonadota</taxon>
        <taxon>Gammaproteobacteria</taxon>
        <taxon>Chromatiales</taxon>
        <taxon>Chromatiaceae</taxon>
        <taxon>Thiocapsa</taxon>
    </lineage>
</organism>
<accession>A0A495UNL9</accession>
<keyword evidence="1" id="KW-1133">Transmembrane helix</keyword>
<evidence type="ECO:0000313" key="2">
    <source>
        <dbReference type="EMBL" id="RKT37860.1"/>
    </source>
</evidence>